<keyword evidence="3 5" id="KW-0697">Rotamase</keyword>
<keyword evidence="4 5" id="KW-0413">Isomerase</keyword>
<sequence length="96" mass="10676">MVNLDRLPLFNSTVHYVGSLLDGTRFDSSLDRELPFKFKLGLGHVIQGWDDGIKTMKKGEKYLFTIPPAIAYGESGSPPTIPPNAYGVFFVLCQKL</sequence>
<dbReference type="Proteomes" id="UP001157418">
    <property type="component" value="Unassembled WGS sequence"/>
</dbReference>
<dbReference type="PANTHER" id="PTHR10516:SF461">
    <property type="entry name" value="PEPTIDYLPROLYL ISOMERASE"/>
    <property type="match status" value="1"/>
</dbReference>
<feature type="domain" description="PPIase FKBP-type" evidence="6">
    <location>
        <begin position="13"/>
        <end position="96"/>
    </location>
</feature>
<evidence type="ECO:0000256" key="4">
    <source>
        <dbReference type="ARBA" id="ARBA00023235"/>
    </source>
</evidence>
<dbReference type="SUPFAM" id="SSF54534">
    <property type="entry name" value="FKBP-like"/>
    <property type="match status" value="1"/>
</dbReference>
<evidence type="ECO:0000313" key="7">
    <source>
        <dbReference type="EMBL" id="CAH1432891.1"/>
    </source>
</evidence>
<accession>A0AAU9N0L3</accession>
<evidence type="ECO:0000256" key="5">
    <source>
        <dbReference type="PROSITE-ProRule" id="PRU00277"/>
    </source>
</evidence>
<dbReference type="PANTHER" id="PTHR10516">
    <property type="entry name" value="PEPTIDYL-PROLYL CIS-TRANS ISOMERASE"/>
    <property type="match status" value="1"/>
</dbReference>
<dbReference type="EMBL" id="CAKMRJ010003334">
    <property type="protein sequence ID" value="CAH1432891.1"/>
    <property type="molecule type" value="Genomic_DNA"/>
</dbReference>
<keyword evidence="8" id="KW-1185">Reference proteome</keyword>
<evidence type="ECO:0000256" key="1">
    <source>
        <dbReference type="ARBA" id="ARBA00000971"/>
    </source>
</evidence>
<dbReference type="EC" id="5.2.1.8" evidence="2 5"/>
<proteinExistence type="predicted"/>
<dbReference type="InterPro" id="IPR001179">
    <property type="entry name" value="PPIase_FKBP_dom"/>
</dbReference>
<dbReference type="PROSITE" id="PS50059">
    <property type="entry name" value="FKBP_PPIASE"/>
    <property type="match status" value="1"/>
</dbReference>
<name>A0AAU9N0L3_9ASTR</name>
<comment type="caution">
    <text evidence="7">The sequence shown here is derived from an EMBL/GenBank/DDBJ whole genome shotgun (WGS) entry which is preliminary data.</text>
</comment>
<dbReference type="Gene3D" id="3.10.50.40">
    <property type="match status" value="1"/>
</dbReference>
<dbReference type="AlphaFoldDB" id="A0AAU9N0L3"/>
<organism evidence="7 8">
    <name type="scientific">Lactuca virosa</name>
    <dbReference type="NCBI Taxonomy" id="75947"/>
    <lineage>
        <taxon>Eukaryota</taxon>
        <taxon>Viridiplantae</taxon>
        <taxon>Streptophyta</taxon>
        <taxon>Embryophyta</taxon>
        <taxon>Tracheophyta</taxon>
        <taxon>Spermatophyta</taxon>
        <taxon>Magnoliopsida</taxon>
        <taxon>eudicotyledons</taxon>
        <taxon>Gunneridae</taxon>
        <taxon>Pentapetalae</taxon>
        <taxon>asterids</taxon>
        <taxon>campanulids</taxon>
        <taxon>Asterales</taxon>
        <taxon>Asteraceae</taxon>
        <taxon>Cichorioideae</taxon>
        <taxon>Cichorieae</taxon>
        <taxon>Lactucinae</taxon>
        <taxon>Lactuca</taxon>
    </lineage>
</organism>
<evidence type="ECO:0000259" key="6">
    <source>
        <dbReference type="PROSITE" id="PS50059"/>
    </source>
</evidence>
<gene>
    <name evidence="7" type="ORF">LVIROSA_LOCUS19512</name>
</gene>
<evidence type="ECO:0000256" key="2">
    <source>
        <dbReference type="ARBA" id="ARBA00013194"/>
    </source>
</evidence>
<evidence type="ECO:0000256" key="3">
    <source>
        <dbReference type="ARBA" id="ARBA00023110"/>
    </source>
</evidence>
<dbReference type="Pfam" id="PF00254">
    <property type="entry name" value="FKBP_C"/>
    <property type="match status" value="1"/>
</dbReference>
<dbReference type="GO" id="GO:0005737">
    <property type="term" value="C:cytoplasm"/>
    <property type="evidence" value="ECO:0007669"/>
    <property type="project" value="TreeGrafter"/>
</dbReference>
<evidence type="ECO:0000313" key="8">
    <source>
        <dbReference type="Proteomes" id="UP001157418"/>
    </source>
</evidence>
<protein>
    <recommendedName>
        <fullName evidence="2 5">peptidylprolyl isomerase</fullName>
        <ecNumber evidence="2 5">5.2.1.8</ecNumber>
    </recommendedName>
</protein>
<reference evidence="7 8" key="1">
    <citation type="submission" date="2022-01" db="EMBL/GenBank/DDBJ databases">
        <authorList>
            <person name="Xiong W."/>
            <person name="Schranz E."/>
        </authorList>
    </citation>
    <scope>NUCLEOTIDE SEQUENCE [LARGE SCALE GENOMIC DNA]</scope>
</reference>
<dbReference type="FunFam" id="3.10.50.40:FF:000006">
    <property type="entry name" value="Peptidyl-prolyl cis-trans isomerase"/>
    <property type="match status" value="1"/>
</dbReference>
<comment type="catalytic activity">
    <reaction evidence="1 5">
        <text>[protein]-peptidylproline (omega=180) = [protein]-peptidylproline (omega=0)</text>
        <dbReference type="Rhea" id="RHEA:16237"/>
        <dbReference type="Rhea" id="RHEA-COMP:10747"/>
        <dbReference type="Rhea" id="RHEA-COMP:10748"/>
        <dbReference type="ChEBI" id="CHEBI:83833"/>
        <dbReference type="ChEBI" id="CHEBI:83834"/>
        <dbReference type="EC" id="5.2.1.8"/>
    </reaction>
</comment>
<dbReference type="InterPro" id="IPR050689">
    <property type="entry name" value="FKBP-type_PPIase"/>
</dbReference>
<dbReference type="GO" id="GO:0003755">
    <property type="term" value="F:peptidyl-prolyl cis-trans isomerase activity"/>
    <property type="evidence" value="ECO:0007669"/>
    <property type="project" value="UniProtKB-KW"/>
</dbReference>
<dbReference type="InterPro" id="IPR046357">
    <property type="entry name" value="PPIase_dom_sf"/>
</dbReference>